<name>A0ABX8LRV8_9GAMM</name>
<evidence type="ECO:0000313" key="2">
    <source>
        <dbReference type="Proteomes" id="UP000693715"/>
    </source>
</evidence>
<gene>
    <name evidence="1" type="ORF">B0X70_09145</name>
</gene>
<accession>A0ABX8LRV8</accession>
<sequence length="60" mass="6833">MSNNKITMGIDELLENEQVLNIVSKSLGYSKEQFIKELHKAQADGLDYIKFEADNTEEKA</sequence>
<reference evidence="1 2" key="1">
    <citation type="submission" date="2017-03" db="EMBL/GenBank/DDBJ databases">
        <title>Genome comparison of Photorhabdus luminescens strain 0813-124 phase variants.</title>
        <authorList>
            <person name="Chien C.-C."/>
            <person name="Chen W.-J."/>
            <person name="Shih M.-C."/>
            <person name="Hsieh F.-C."/>
        </authorList>
    </citation>
    <scope>NUCLEOTIDE SEQUENCE [LARGE SCALE GENOMIC DNA]</scope>
    <source>
        <strain evidence="1 2">0813-124 phase II</strain>
    </source>
</reference>
<organism evidence="1 2">
    <name type="scientific">Photorhabdus akhurstii</name>
    <dbReference type="NCBI Taxonomy" id="171438"/>
    <lineage>
        <taxon>Bacteria</taxon>
        <taxon>Pseudomonadati</taxon>
        <taxon>Pseudomonadota</taxon>
        <taxon>Gammaproteobacteria</taxon>
        <taxon>Enterobacterales</taxon>
        <taxon>Morganellaceae</taxon>
        <taxon>Photorhabdus</taxon>
    </lineage>
</organism>
<dbReference type="RefSeq" id="WP_036807169.1">
    <property type="nucleotide sequence ID" value="NZ_CP020335.1"/>
</dbReference>
<dbReference type="EMBL" id="CP020335">
    <property type="protein sequence ID" value="QXF33285.1"/>
    <property type="molecule type" value="Genomic_DNA"/>
</dbReference>
<protein>
    <submittedName>
        <fullName evidence="1">Uncharacterized protein</fullName>
    </submittedName>
</protein>
<dbReference type="Proteomes" id="UP000693715">
    <property type="component" value="Chromosome"/>
</dbReference>
<proteinExistence type="predicted"/>
<keyword evidence="2" id="KW-1185">Reference proteome</keyword>
<evidence type="ECO:0000313" key="1">
    <source>
        <dbReference type="EMBL" id="QXF33285.1"/>
    </source>
</evidence>